<evidence type="ECO:0000256" key="1">
    <source>
        <dbReference type="SAM" id="MobiDB-lite"/>
    </source>
</evidence>
<gene>
    <name evidence="2" type="ORF">XAT740_LOCUS15327</name>
</gene>
<protein>
    <submittedName>
        <fullName evidence="2">Uncharacterized protein</fullName>
    </submittedName>
</protein>
<reference evidence="2" key="1">
    <citation type="submission" date="2021-02" db="EMBL/GenBank/DDBJ databases">
        <authorList>
            <person name="Nowell W R."/>
        </authorList>
    </citation>
    <scope>NUCLEOTIDE SEQUENCE</scope>
</reference>
<name>A0A814JTA7_ADIRI</name>
<accession>A0A814JTA7</accession>
<feature type="compositionally biased region" description="Basic and acidic residues" evidence="1">
    <location>
        <begin position="54"/>
        <end position="63"/>
    </location>
</feature>
<dbReference type="Proteomes" id="UP000663828">
    <property type="component" value="Unassembled WGS sequence"/>
</dbReference>
<dbReference type="EMBL" id="CAJNOR010000943">
    <property type="protein sequence ID" value="CAF1042274.1"/>
    <property type="molecule type" value="Genomic_DNA"/>
</dbReference>
<feature type="region of interest" description="Disordered" evidence="1">
    <location>
        <begin position="34"/>
        <end position="72"/>
    </location>
</feature>
<proteinExistence type="predicted"/>
<comment type="caution">
    <text evidence="2">The sequence shown here is derived from an EMBL/GenBank/DDBJ whole genome shotgun (WGS) entry which is preliminary data.</text>
</comment>
<dbReference type="AlphaFoldDB" id="A0A814JTA7"/>
<organism evidence="2 3">
    <name type="scientific">Adineta ricciae</name>
    <name type="common">Rotifer</name>
    <dbReference type="NCBI Taxonomy" id="249248"/>
    <lineage>
        <taxon>Eukaryota</taxon>
        <taxon>Metazoa</taxon>
        <taxon>Spiralia</taxon>
        <taxon>Gnathifera</taxon>
        <taxon>Rotifera</taxon>
        <taxon>Eurotatoria</taxon>
        <taxon>Bdelloidea</taxon>
        <taxon>Adinetida</taxon>
        <taxon>Adinetidae</taxon>
        <taxon>Adineta</taxon>
    </lineage>
</organism>
<evidence type="ECO:0000313" key="2">
    <source>
        <dbReference type="EMBL" id="CAF1042274.1"/>
    </source>
</evidence>
<keyword evidence="3" id="KW-1185">Reference proteome</keyword>
<sequence>MAAVVGSYPVSLYHPHLNPRGTSYYNASFIPSNYYRSKSPKPPPKRSRTSSPKKLLEHTDSKIQHVRPRRQPRIHRQVIVLPTPEPIYRQIRHRLPTPERQVIRRTFLQRANGDIIVQQERHRKKTRSRTTTYPIVTK</sequence>
<evidence type="ECO:0000313" key="3">
    <source>
        <dbReference type="Proteomes" id="UP000663828"/>
    </source>
</evidence>